<feature type="domain" description="FHA" evidence="2">
    <location>
        <begin position="120"/>
        <end position="170"/>
    </location>
</feature>
<dbReference type="AlphaFoldDB" id="A0AAW2UN36"/>
<dbReference type="CDD" id="cd00060">
    <property type="entry name" value="FHA"/>
    <property type="match status" value="1"/>
</dbReference>
<dbReference type="PANTHER" id="PTHR23308">
    <property type="entry name" value="NUCLEAR INHIBITOR OF PROTEIN PHOSPHATASE-1"/>
    <property type="match status" value="1"/>
</dbReference>
<dbReference type="EMBL" id="JACGWJ010000005">
    <property type="protein sequence ID" value="KAL0418409.1"/>
    <property type="molecule type" value="Genomic_DNA"/>
</dbReference>
<dbReference type="InterPro" id="IPR050923">
    <property type="entry name" value="Cell_Proc_Reg/RNA_Proc"/>
</dbReference>
<proteinExistence type="predicted"/>
<dbReference type="Pfam" id="PF00498">
    <property type="entry name" value="FHA"/>
    <property type="match status" value="1"/>
</dbReference>
<dbReference type="SUPFAM" id="SSF49879">
    <property type="entry name" value="SMAD/FHA domain"/>
    <property type="match status" value="1"/>
</dbReference>
<reference evidence="3" key="2">
    <citation type="journal article" date="2024" name="Plant">
        <title>Genomic evolution and insights into agronomic trait innovations of Sesamum species.</title>
        <authorList>
            <person name="Miao H."/>
            <person name="Wang L."/>
            <person name="Qu L."/>
            <person name="Liu H."/>
            <person name="Sun Y."/>
            <person name="Le M."/>
            <person name="Wang Q."/>
            <person name="Wei S."/>
            <person name="Zheng Y."/>
            <person name="Lin W."/>
            <person name="Duan Y."/>
            <person name="Cao H."/>
            <person name="Xiong S."/>
            <person name="Wang X."/>
            <person name="Wei L."/>
            <person name="Li C."/>
            <person name="Ma Q."/>
            <person name="Ju M."/>
            <person name="Zhao R."/>
            <person name="Li G."/>
            <person name="Mu C."/>
            <person name="Tian Q."/>
            <person name="Mei H."/>
            <person name="Zhang T."/>
            <person name="Gao T."/>
            <person name="Zhang H."/>
        </authorList>
    </citation>
    <scope>NUCLEOTIDE SEQUENCE</scope>
    <source>
        <strain evidence="3">G02</strain>
    </source>
</reference>
<evidence type="ECO:0000259" key="2">
    <source>
        <dbReference type="PROSITE" id="PS50006"/>
    </source>
</evidence>
<dbReference type="SMART" id="SM00240">
    <property type="entry name" value="FHA"/>
    <property type="match status" value="1"/>
</dbReference>
<dbReference type="InterPro" id="IPR008984">
    <property type="entry name" value="SMAD_FHA_dom_sf"/>
</dbReference>
<dbReference type="InterPro" id="IPR000253">
    <property type="entry name" value="FHA_dom"/>
</dbReference>
<protein>
    <recommendedName>
        <fullName evidence="2">FHA domain-containing protein</fullName>
    </recommendedName>
</protein>
<feature type="region of interest" description="Disordered" evidence="1">
    <location>
        <begin position="208"/>
        <end position="227"/>
    </location>
</feature>
<name>A0AAW2UN36_SESRA</name>
<sequence length="227" mass="24738">MTTHSLSYAKTNSFSPGFFPAKSSVAAQFSVNFLGYNCLPRKLKCSGRQLRNFGAVRASDSGSSSADGSVRWLLEPIGQLDQDLIMCKMENVDGMEEARKILGSMSTMILALKVFYLECRNVGRVPEKADIVISVPTVSALHARIQKTDENLLITDLDSTNGTFIDEKWLQPGVVSAASPGNLVTFGDTNLAIFRVYKLKQEEVASELEESGAKSEDVPSENLESTS</sequence>
<evidence type="ECO:0000313" key="3">
    <source>
        <dbReference type="EMBL" id="KAL0418409.1"/>
    </source>
</evidence>
<dbReference type="Gene3D" id="2.60.200.20">
    <property type="match status" value="1"/>
</dbReference>
<evidence type="ECO:0000256" key="1">
    <source>
        <dbReference type="SAM" id="MobiDB-lite"/>
    </source>
</evidence>
<accession>A0AAW2UN36</accession>
<gene>
    <name evidence="3" type="ORF">Sradi_1254400</name>
</gene>
<dbReference type="PROSITE" id="PS50006">
    <property type="entry name" value="FHA_DOMAIN"/>
    <property type="match status" value="1"/>
</dbReference>
<organism evidence="3">
    <name type="scientific">Sesamum radiatum</name>
    <name type="common">Black benniseed</name>
    <dbReference type="NCBI Taxonomy" id="300843"/>
    <lineage>
        <taxon>Eukaryota</taxon>
        <taxon>Viridiplantae</taxon>
        <taxon>Streptophyta</taxon>
        <taxon>Embryophyta</taxon>
        <taxon>Tracheophyta</taxon>
        <taxon>Spermatophyta</taxon>
        <taxon>Magnoliopsida</taxon>
        <taxon>eudicotyledons</taxon>
        <taxon>Gunneridae</taxon>
        <taxon>Pentapetalae</taxon>
        <taxon>asterids</taxon>
        <taxon>lamiids</taxon>
        <taxon>Lamiales</taxon>
        <taxon>Pedaliaceae</taxon>
        <taxon>Sesamum</taxon>
    </lineage>
</organism>
<comment type="caution">
    <text evidence="3">The sequence shown here is derived from an EMBL/GenBank/DDBJ whole genome shotgun (WGS) entry which is preliminary data.</text>
</comment>
<reference evidence="3" key="1">
    <citation type="submission" date="2020-06" db="EMBL/GenBank/DDBJ databases">
        <authorList>
            <person name="Li T."/>
            <person name="Hu X."/>
            <person name="Zhang T."/>
            <person name="Song X."/>
            <person name="Zhang H."/>
            <person name="Dai N."/>
            <person name="Sheng W."/>
            <person name="Hou X."/>
            <person name="Wei L."/>
        </authorList>
    </citation>
    <scope>NUCLEOTIDE SEQUENCE</scope>
    <source>
        <strain evidence="3">G02</strain>
        <tissue evidence="3">Leaf</tissue>
    </source>
</reference>